<dbReference type="Proteomes" id="UP000587760">
    <property type="component" value="Unassembled WGS sequence"/>
</dbReference>
<comment type="caution">
    <text evidence="1">The sequence shown here is derived from an EMBL/GenBank/DDBJ whole genome shotgun (WGS) entry which is preliminary data.</text>
</comment>
<dbReference type="EMBL" id="JACHGJ010000007">
    <property type="protein sequence ID" value="MBB6481758.1"/>
    <property type="molecule type" value="Genomic_DNA"/>
</dbReference>
<organism evidence="1 2">
    <name type="scientific">Spirochaeta isovalerica</name>
    <dbReference type="NCBI Taxonomy" id="150"/>
    <lineage>
        <taxon>Bacteria</taxon>
        <taxon>Pseudomonadati</taxon>
        <taxon>Spirochaetota</taxon>
        <taxon>Spirochaetia</taxon>
        <taxon>Spirochaetales</taxon>
        <taxon>Spirochaetaceae</taxon>
        <taxon>Spirochaeta</taxon>
    </lineage>
</organism>
<dbReference type="Pfam" id="PF04392">
    <property type="entry name" value="ABC_sub_bind"/>
    <property type="match status" value="1"/>
</dbReference>
<dbReference type="PANTHER" id="PTHR35271:SF1">
    <property type="entry name" value="ABC TRANSPORTER, SUBSTRATE-BINDING LIPOPROTEIN"/>
    <property type="match status" value="1"/>
</dbReference>
<dbReference type="InterPro" id="IPR007487">
    <property type="entry name" value="ABC_transpt-TYRBP-like"/>
</dbReference>
<reference evidence="1 2" key="1">
    <citation type="submission" date="2020-08" db="EMBL/GenBank/DDBJ databases">
        <title>Genomic Encyclopedia of Type Strains, Phase IV (KMG-IV): sequencing the most valuable type-strain genomes for metagenomic binning, comparative biology and taxonomic classification.</title>
        <authorList>
            <person name="Goeker M."/>
        </authorList>
    </citation>
    <scope>NUCLEOTIDE SEQUENCE [LARGE SCALE GENOMIC DNA]</scope>
    <source>
        <strain evidence="1 2">DSM 2461</strain>
    </source>
</reference>
<evidence type="ECO:0000313" key="1">
    <source>
        <dbReference type="EMBL" id="MBB6481758.1"/>
    </source>
</evidence>
<proteinExistence type="predicted"/>
<keyword evidence="2" id="KW-1185">Reference proteome</keyword>
<name>A0A841RGX0_9SPIO</name>
<protein>
    <submittedName>
        <fullName evidence="1">Putative ABC transport system substrate-binding protein</fullName>
    </submittedName>
</protein>
<dbReference type="PANTHER" id="PTHR35271">
    <property type="entry name" value="ABC TRANSPORTER, SUBSTRATE-BINDING LIPOPROTEIN-RELATED"/>
    <property type="match status" value="1"/>
</dbReference>
<sequence>MILILFTGVESFSFSLLIIDSQAADPYIPVRDSLLAELERKGFSEGGILDISLWSLANQEGLAKRAWLTEKDKDYDLIFINGTVAAAQFSSFALNNFRYKFLFGAVTDPVSLNLIKDFSSHPYSNFTGVAYPVQVRERLRFIMAVLPEAKDIGFIYADMSQSRSYRKWLDEILIEEEFQSLNFHFRTVEFVQSEAGHIRMAMLSEKYIIELDPMVDIFLSPNDQMGVQPEYARTIRRLSGKPLIGLGEKDVMEEWGAVMSIFPDLEQMGVQLAGMAEKLLTGTQIGEIIPQWPETGVAFNLKEAERLGITIPEEYLRKAGDKVIR</sequence>
<accession>A0A841RGX0</accession>
<gene>
    <name evidence="1" type="ORF">HNR50_003438</name>
</gene>
<dbReference type="RefSeq" id="WP_184747990.1">
    <property type="nucleotide sequence ID" value="NZ_JACHGJ010000007.1"/>
</dbReference>
<dbReference type="Gene3D" id="3.40.50.2300">
    <property type="match status" value="2"/>
</dbReference>
<evidence type="ECO:0000313" key="2">
    <source>
        <dbReference type="Proteomes" id="UP000587760"/>
    </source>
</evidence>
<dbReference type="AlphaFoldDB" id="A0A841RGX0"/>